<evidence type="ECO:0000256" key="1">
    <source>
        <dbReference type="SAM" id="MobiDB-lite"/>
    </source>
</evidence>
<comment type="caution">
    <text evidence="2">The sequence shown here is derived from an EMBL/GenBank/DDBJ whole genome shotgun (WGS) entry which is preliminary data.</text>
</comment>
<dbReference type="Proteomes" id="UP000230002">
    <property type="component" value="Unassembled WGS sequence"/>
</dbReference>
<gene>
    <name evidence="2" type="ORF">GSI_04587</name>
</gene>
<evidence type="ECO:0000313" key="3">
    <source>
        <dbReference type="Proteomes" id="UP000230002"/>
    </source>
</evidence>
<name>A0A2G8SHU7_9APHY</name>
<proteinExistence type="predicted"/>
<organism evidence="2 3">
    <name type="scientific">Ganoderma sinense ZZ0214-1</name>
    <dbReference type="NCBI Taxonomy" id="1077348"/>
    <lineage>
        <taxon>Eukaryota</taxon>
        <taxon>Fungi</taxon>
        <taxon>Dikarya</taxon>
        <taxon>Basidiomycota</taxon>
        <taxon>Agaricomycotina</taxon>
        <taxon>Agaricomycetes</taxon>
        <taxon>Polyporales</taxon>
        <taxon>Polyporaceae</taxon>
        <taxon>Ganoderma</taxon>
    </lineage>
</organism>
<sequence length="452" mass="51060">MSDVPKILRKVTAKMGRLQRLKLDVQDDSKCGKDPVAELDLRQWEAESLPYLERLEISGDYFSRATTVPSLHTLVLLGPGVAKSLPRLLDGLKACPSLVKVRLDFDIYTDIMDGCEGGEAPSPDCILDLPKLRKIRVAGMVPVIHTFLSRISFPAALARVELVIPGTEKDPTQPPILPDILPRHLSVLHMFPTIDRLFLQSDVKYESVPFVSVRGHVQGAERLRVSPAVWLHTADHLMQLLEVFRACTVTELALDLRRVTSDMSGEFWGRFFEVLPDLRRLQLPSCTLESREIKRDIAEHFLASCRESRRTAHDITLAWVVRADMENPSHLEEELGDVQQVFRRHAECGGRIGRLELMATSLEPRSVKVVDVTQVSLDLATWWWLKRAYVSQLAEATEVVALSGQVKLWSADDDDDDEDGFEDDGTDRDDEPEMCSENDDEYEDKERGPSLE</sequence>
<keyword evidence="3" id="KW-1185">Reference proteome</keyword>
<feature type="compositionally biased region" description="Acidic residues" evidence="1">
    <location>
        <begin position="411"/>
        <end position="443"/>
    </location>
</feature>
<reference evidence="2 3" key="1">
    <citation type="journal article" date="2015" name="Sci. Rep.">
        <title>Chromosome-level genome map provides insights into diverse defense mechanisms in the medicinal fungus Ganoderma sinense.</title>
        <authorList>
            <person name="Zhu Y."/>
            <person name="Xu J."/>
            <person name="Sun C."/>
            <person name="Zhou S."/>
            <person name="Xu H."/>
            <person name="Nelson D.R."/>
            <person name="Qian J."/>
            <person name="Song J."/>
            <person name="Luo H."/>
            <person name="Xiang L."/>
            <person name="Li Y."/>
            <person name="Xu Z."/>
            <person name="Ji A."/>
            <person name="Wang L."/>
            <person name="Lu S."/>
            <person name="Hayward A."/>
            <person name="Sun W."/>
            <person name="Li X."/>
            <person name="Schwartz D.C."/>
            <person name="Wang Y."/>
            <person name="Chen S."/>
        </authorList>
    </citation>
    <scope>NUCLEOTIDE SEQUENCE [LARGE SCALE GENOMIC DNA]</scope>
    <source>
        <strain evidence="2 3">ZZ0214-1</strain>
    </source>
</reference>
<dbReference type="AlphaFoldDB" id="A0A2G8SHU7"/>
<protein>
    <recommendedName>
        <fullName evidence="4">F-box domain-containing protein</fullName>
    </recommendedName>
</protein>
<evidence type="ECO:0008006" key="4">
    <source>
        <dbReference type="Google" id="ProtNLM"/>
    </source>
</evidence>
<feature type="region of interest" description="Disordered" evidence="1">
    <location>
        <begin position="409"/>
        <end position="452"/>
    </location>
</feature>
<evidence type="ECO:0000313" key="2">
    <source>
        <dbReference type="EMBL" id="PIL33138.1"/>
    </source>
</evidence>
<dbReference type="EMBL" id="AYKW01000008">
    <property type="protein sequence ID" value="PIL33138.1"/>
    <property type="molecule type" value="Genomic_DNA"/>
</dbReference>
<accession>A0A2G8SHU7</accession>